<dbReference type="GO" id="GO:0003677">
    <property type="term" value="F:DNA binding"/>
    <property type="evidence" value="ECO:0007669"/>
    <property type="project" value="UniProtKB-KW"/>
</dbReference>
<dbReference type="Gene3D" id="1.10.10.10">
    <property type="entry name" value="Winged helix-like DNA-binding domain superfamily/Winged helix DNA-binding domain"/>
    <property type="match status" value="1"/>
</dbReference>
<evidence type="ECO:0000313" key="7">
    <source>
        <dbReference type="Proteomes" id="UP000185511"/>
    </source>
</evidence>
<dbReference type="SUPFAM" id="SSF46785">
    <property type="entry name" value="Winged helix' DNA-binding domain"/>
    <property type="match status" value="1"/>
</dbReference>
<dbReference type="PANTHER" id="PTHR43537:SF5">
    <property type="entry name" value="UXU OPERON TRANSCRIPTIONAL REGULATOR"/>
    <property type="match status" value="1"/>
</dbReference>
<dbReference type="PROSITE" id="PS50949">
    <property type="entry name" value="HTH_GNTR"/>
    <property type="match status" value="1"/>
</dbReference>
<protein>
    <submittedName>
        <fullName evidence="6">Transcriptional regulator</fullName>
    </submittedName>
</protein>
<dbReference type="EMBL" id="CP016076">
    <property type="protein sequence ID" value="APU16017.1"/>
    <property type="molecule type" value="Genomic_DNA"/>
</dbReference>
<dbReference type="SUPFAM" id="SSF48008">
    <property type="entry name" value="GntR ligand-binding domain-like"/>
    <property type="match status" value="1"/>
</dbReference>
<dbReference type="SMART" id="SM00895">
    <property type="entry name" value="FCD"/>
    <property type="match status" value="1"/>
</dbReference>
<dbReference type="Proteomes" id="UP000185511">
    <property type="component" value="Chromosome"/>
</dbReference>
<feature type="compositionally biased region" description="Gly residues" evidence="4">
    <location>
        <begin position="259"/>
        <end position="274"/>
    </location>
</feature>
<keyword evidence="3" id="KW-0804">Transcription</keyword>
<dbReference type="PANTHER" id="PTHR43537">
    <property type="entry name" value="TRANSCRIPTIONAL REGULATOR, GNTR FAMILY"/>
    <property type="match status" value="1"/>
</dbReference>
<dbReference type="GO" id="GO:0003700">
    <property type="term" value="F:DNA-binding transcription factor activity"/>
    <property type="evidence" value="ECO:0007669"/>
    <property type="project" value="InterPro"/>
</dbReference>
<feature type="region of interest" description="Disordered" evidence="4">
    <location>
        <begin position="253"/>
        <end position="274"/>
    </location>
</feature>
<reference evidence="7" key="1">
    <citation type="submission" date="2016-06" db="EMBL/GenBank/DDBJ databases">
        <title>Complete genome sequence of Actinoalloteichus fjordicus DSM 46855 (=ADI127-17), type strain of the new species Actinoalloteichus fjordicus.</title>
        <authorList>
            <person name="Ruckert C."/>
            <person name="Nouioui I."/>
            <person name="Willmese J."/>
            <person name="van Wezel G."/>
            <person name="Klenk H.-P."/>
            <person name="Kalinowski J."/>
            <person name="Zotchev S.B."/>
        </authorList>
    </citation>
    <scope>NUCLEOTIDE SEQUENCE [LARGE SCALE GENOMIC DNA]</scope>
    <source>
        <strain evidence="7">ADI127-7</strain>
    </source>
</reference>
<dbReference type="PRINTS" id="PR00035">
    <property type="entry name" value="HTHGNTR"/>
</dbReference>
<dbReference type="InterPro" id="IPR011711">
    <property type="entry name" value="GntR_C"/>
</dbReference>
<dbReference type="CDD" id="cd07377">
    <property type="entry name" value="WHTH_GntR"/>
    <property type="match status" value="1"/>
</dbReference>
<feature type="domain" description="HTH gntR-type" evidence="5">
    <location>
        <begin position="28"/>
        <end position="96"/>
    </location>
</feature>
<gene>
    <name evidence="6" type="ORF">UA74_19960</name>
</gene>
<dbReference type="KEGG" id="acad:UA74_19960"/>
<accession>A0AAC9LE79</accession>
<name>A0AAC9LE79_9PSEU</name>
<evidence type="ECO:0000259" key="5">
    <source>
        <dbReference type="PROSITE" id="PS50949"/>
    </source>
</evidence>
<evidence type="ECO:0000313" key="6">
    <source>
        <dbReference type="EMBL" id="APU16017.1"/>
    </source>
</evidence>
<dbReference type="InterPro" id="IPR036390">
    <property type="entry name" value="WH_DNA-bd_sf"/>
</dbReference>
<sequence length="274" mass="28987">MVASLLVPSYPDDSAAHLSTTLGAMPTGSVVSEVAKRLLDFFTSGQIEPGTRLPPERSLATSLGVGRSAVREALAALEILGIVIVRPGSGTYLRGSVSELLPRTLSWGLMLGEPRTRELIEVRHGLEVYCARLAAERIDDAGVGRLRGRLTVMRDNQDDDGDLKAFVEADMLFHLEIAEAAGNLVLQELLQSTRSLLRVWVERALRDGRHARLAVAEHERVFAAMAARDPDGAAAAMGEHMRTAGRRVANAITPAGTAPGVGAGGAAATGDQPG</sequence>
<dbReference type="InterPro" id="IPR000524">
    <property type="entry name" value="Tscrpt_reg_HTH_GntR"/>
</dbReference>
<evidence type="ECO:0000256" key="2">
    <source>
        <dbReference type="ARBA" id="ARBA00023125"/>
    </source>
</evidence>
<keyword evidence="7" id="KW-1185">Reference proteome</keyword>
<evidence type="ECO:0000256" key="4">
    <source>
        <dbReference type="SAM" id="MobiDB-lite"/>
    </source>
</evidence>
<evidence type="ECO:0000256" key="3">
    <source>
        <dbReference type="ARBA" id="ARBA00023163"/>
    </source>
</evidence>
<keyword evidence="2" id="KW-0238">DNA-binding</keyword>
<dbReference type="InterPro" id="IPR036388">
    <property type="entry name" value="WH-like_DNA-bd_sf"/>
</dbReference>
<organism evidence="6 7">
    <name type="scientific">Actinoalloteichus fjordicus</name>
    <dbReference type="NCBI Taxonomy" id="1612552"/>
    <lineage>
        <taxon>Bacteria</taxon>
        <taxon>Bacillati</taxon>
        <taxon>Actinomycetota</taxon>
        <taxon>Actinomycetes</taxon>
        <taxon>Pseudonocardiales</taxon>
        <taxon>Pseudonocardiaceae</taxon>
        <taxon>Actinoalloteichus</taxon>
    </lineage>
</organism>
<dbReference type="InterPro" id="IPR008920">
    <property type="entry name" value="TF_FadR/GntR_C"/>
</dbReference>
<dbReference type="Pfam" id="PF00392">
    <property type="entry name" value="GntR"/>
    <property type="match status" value="1"/>
</dbReference>
<keyword evidence="1" id="KW-0805">Transcription regulation</keyword>
<dbReference type="AlphaFoldDB" id="A0AAC9LE79"/>
<dbReference type="Pfam" id="PF07729">
    <property type="entry name" value="FCD"/>
    <property type="match status" value="1"/>
</dbReference>
<evidence type="ECO:0000256" key="1">
    <source>
        <dbReference type="ARBA" id="ARBA00023015"/>
    </source>
</evidence>
<dbReference type="Gene3D" id="1.20.120.530">
    <property type="entry name" value="GntR ligand-binding domain-like"/>
    <property type="match status" value="1"/>
</dbReference>
<proteinExistence type="predicted"/>
<dbReference type="SMART" id="SM00345">
    <property type="entry name" value="HTH_GNTR"/>
    <property type="match status" value="1"/>
</dbReference>